<keyword evidence="5" id="KW-0812">Transmembrane</keyword>
<dbReference type="KEGG" id="aprs:BI364_15225"/>
<dbReference type="Pfam" id="PF00578">
    <property type="entry name" value="AhpC-TSA"/>
    <property type="match status" value="1"/>
</dbReference>
<proteinExistence type="predicted"/>
<dbReference type="InterPro" id="IPR017937">
    <property type="entry name" value="Thioredoxin_CS"/>
</dbReference>
<gene>
    <name evidence="7" type="ORF">BI364_15225</name>
</gene>
<keyword evidence="3" id="KW-1015">Disulfide bond</keyword>
<dbReference type="PROSITE" id="PS00194">
    <property type="entry name" value="THIOREDOXIN_1"/>
    <property type="match status" value="1"/>
</dbReference>
<dbReference type="Gene3D" id="3.40.30.10">
    <property type="entry name" value="Glutaredoxin"/>
    <property type="match status" value="1"/>
</dbReference>
<dbReference type="RefSeq" id="WP_070079464.1">
    <property type="nucleotide sequence ID" value="NZ_CP017415.1"/>
</dbReference>
<keyword evidence="2" id="KW-0201">Cytochrome c-type biogenesis</keyword>
<keyword evidence="8" id="KW-1185">Reference proteome</keyword>
<evidence type="ECO:0000256" key="4">
    <source>
        <dbReference type="ARBA" id="ARBA00023284"/>
    </source>
</evidence>
<dbReference type="GO" id="GO:0017004">
    <property type="term" value="P:cytochrome complex assembly"/>
    <property type="evidence" value="ECO:0007669"/>
    <property type="project" value="UniProtKB-KW"/>
</dbReference>
<dbReference type="PROSITE" id="PS51352">
    <property type="entry name" value="THIOREDOXIN_2"/>
    <property type="match status" value="1"/>
</dbReference>
<dbReference type="GO" id="GO:0015036">
    <property type="term" value="F:disulfide oxidoreductase activity"/>
    <property type="evidence" value="ECO:0007669"/>
    <property type="project" value="UniProtKB-ARBA"/>
</dbReference>
<accession>A0A1D8IRJ3</accession>
<dbReference type="InterPro" id="IPR013766">
    <property type="entry name" value="Thioredoxin_domain"/>
</dbReference>
<dbReference type="CDD" id="cd02966">
    <property type="entry name" value="TlpA_like_family"/>
    <property type="match status" value="1"/>
</dbReference>
<evidence type="ECO:0000313" key="7">
    <source>
        <dbReference type="EMBL" id="AOU99111.1"/>
    </source>
</evidence>
<evidence type="ECO:0000259" key="6">
    <source>
        <dbReference type="PROSITE" id="PS51352"/>
    </source>
</evidence>
<sequence length="175" mass="19335">MPAASPRHNRYRKILIPAIVLLILGGFLWRYDADHPAPGALPALSLESLAGHTVMLGKLNGKPLIINLWATWCPPCRAELPLLMKASHQYPNMQFYFAEQGDSRANVKAYAEKIGLTPAHILLDTNTRLSKFFGVLGYPTTIFYNAAGNIVAIHRGELTSSTLKQYLARLGHNAE</sequence>
<dbReference type="InterPro" id="IPR000866">
    <property type="entry name" value="AhpC/TSA"/>
</dbReference>
<evidence type="ECO:0000256" key="5">
    <source>
        <dbReference type="SAM" id="Phobius"/>
    </source>
</evidence>
<protein>
    <recommendedName>
        <fullName evidence="6">Thioredoxin domain-containing protein</fullName>
    </recommendedName>
</protein>
<organism evidence="7 8">
    <name type="scientific">Acidihalobacter yilgarnensis</name>
    <dbReference type="NCBI Taxonomy" id="2819280"/>
    <lineage>
        <taxon>Bacteria</taxon>
        <taxon>Pseudomonadati</taxon>
        <taxon>Pseudomonadota</taxon>
        <taxon>Gammaproteobacteria</taxon>
        <taxon>Chromatiales</taxon>
        <taxon>Ectothiorhodospiraceae</taxon>
        <taxon>Acidihalobacter</taxon>
    </lineage>
</organism>
<feature type="domain" description="Thioredoxin" evidence="6">
    <location>
        <begin position="35"/>
        <end position="172"/>
    </location>
</feature>
<dbReference type="PANTHER" id="PTHR42852">
    <property type="entry name" value="THIOL:DISULFIDE INTERCHANGE PROTEIN DSBE"/>
    <property type="match status" value="1"/>
</dbReference>
<dbReference type="PANTHER" id="PTHR42852:SF6">
    <property type="entry name" value="THIOL:DISULFIDE INTERCHANGE PROTEIN DSBE"/>
    <property type="match status" value="1"/>
</dbReference>
<evidence type="ECO:0000256" key="3">
    <source>
        <dbReference type="ARBA" id="ARBA00023157"/>
    </source>
</evidence>
<dbReference type="InterPro" id="IPR050553">
    <property type="entry name" value="Thioredoxin_ResA/DsbE_sf"/>
</dbReference>
<dbReference type="EMBL" id="CP017415">
    <property type="protein sequence ID" value="AOU99111.1"/>
    <property type="molecule type" value="Genomic_DNA"/>
</dbReference>
<name>A0A1D8IRJ3_9GAMM</name>
<keyword evidence="5" id="KW-0472">Membrane</keyword>
<evidence type="ECO:0000313" key="8">
    <source>
        <dbReference type="Proteomes" id="UP000095401"/>
    </source>
</evidence>
<dbReference type="InterPro" id="IPR036249">
    <property type="entry name" value="Thioredoxin-like_sf"/>
</dbReference>
<evidence type="ECO:0000256" key="1">
    <source>
        <dbReference type="ARBA" id="ARBA00004196"/>
    </source>
</evidence>
<dbReference type="SUPFAM" id="SSF52833">
    <property type="entry name" value="Thioredoxin-like"/>
    <property type="match status" value="1"/>
</dbReference>
<dbReference type="Proteomes" id="UP000095401">
    <property type="component" value="Chromosome"/>
</dbReference>
<comment type="subcellular location">
    <subcellularLocation>
        <location evidence="1">Cell envelope</location>
    </subcellularLocation>
</comment>
<evidence type="ECO:0000256" key="2">
    <source>
        <dbReference type="ARBA" id="ARBA00022748"/>
    </source>
</evidence>
<keyword evidence="4" id="KW-0676">Redox-active center</keyword>
<dbReference type="GO" id="GO:0030313">
    <property type="term" value="C:cell envelope"/>
    <property type="evidence" value="ECO:0007669"/>
    <property type="project" value="UniProtKB-SubCell"/>
</dbReference>
<keyword evidence="5" id="KW-1133">Transmembrane helix</keyword>
<feature type="transmembrane region" description="Helical" evidence="5">
    <location>
        <begin position="14"/>
        <end position="31"/>
    </location>
</feature>
<reference evidence="8" key="1">
    <citation type="submission" date="2016-09" db="EMBL/GenBank/DDBJ databases">
        <title>Acidihalobacter prosperus F5.</title>
        <authorList>
            <person name="Khaleque H.N."/>
            <person name="Ramsay J.P."/>
            <person name="Kaksonen A.H."/>
            <person name="Boxall N.J."/>
            <person name="Watkin E.L.J."/>
        </authorList>
    </citation>
    <scope>NUCLEOTIDE SEQUENCE [LARGE SCALE GENOMIC DNA]</scope>
    <source>
        <strain evidence="8">F5</strain>
    </source>
</reference>
<dbReference type="AlphaFoldDB" id="A0A1D8IRJ3"/>
<dbReference type="GO" id="GO:0016209">
    <property type="term" value="F:antioxidant activity"/>
    <property type="evidence" value="ECO:0007669"/>
    <property type="project" value="InterPro"/>
</dbReference>